<evidence type="ECO:0000313" key="2">
    <source>
        <dbReference type="Proteomes" id="UP000236305"/>
    </source>
</evidence>
<evidence type="ECO:0000313" key="1">
    <source>
        <dbReference type="EMBL" id="PNH35571.1"/>
    </source>
</evidence>
<dbReference type="EMBL" id="MPSH01000003">
    <property type="protein sequence ID" value="PNH35571.1"/>
    <property type="molecule type" value="Genomic_DNA"/>
</dbReference>
<dbReference type="Proteomes" id="UP000236305">
    <property type="component" value="Unassembled WGS sequence"/>
</dbReference>
<organism evidence="1 2">
    <name type="scientific">Verticillium dahliae</name>
    <name type="common">Verticillium wilt</name>
    <dbReference type="NCBI Taxonomy" id="27337"/>
    <lineage>
        <taxon>Eukaryota</taxon>
        <taxon>Fungi</taxon>
        <taxon>Dikarya</taxon>
        <taxon>Ascomycota</taxon>
        <taxon>Pezizomycotina</taxon>
        <taxon>Sordariomycetes</taxon>
        <taxon>Hypocreomycetidae</taxon>
        <taxon>Glomerellales</taxon>
        <taxon>Plectosphaerellaceae</taxon>
        <taxon>Verticillium</taxon>
    </lineage>
</organism>
<comment type="caution">
    <text evidence="1">The sequence shown here is derived from an EMBL/GenBank/DDBJ whole genome shotgun (WGS) entry which is preliminary data.</text>
</comment>
<reference evidence="1 2" key="1">
    <citation type="submission" date="2017-12" db="EMBL/GenBank/DDBJ databases">
        <title>Comparative genomics yields insights into virulence evolution of Verticillium dahliae.</title>
        <authorList>
            <person name="Fan R."/>
            <person name="Armitage A.D."/>
            <person name="Cascant-Lopez E."/>
            <person name="Sobczyk M."/>
            <person name="Cockerton H.M."/>
            <person name="Harrison R.J."/>
        </authorList>
    </citation>
    <scope>NUCLEOTIDE SEQUENCE [LARGE SCALE GENOMIC DNA]</scope>
    <source>
        <strain evidence="1 2">12008</strain>
    </source>
</reference>
<sequence>MYMPNRAPSGGLWTHRFTSLHLTLFLTRTTIFSALVFPSTAGASYKYTSAATTRPQ</sequence>
<name>A0AA44WR31_VERDA</name>
<gene>
    <name evidence="1" type="ORF">BJF96_g1467</name>
</gene>
<protein>
    <submittedName>
        <fullName evidence="1">Uncharacterized protein</fullName>
    </submittedName>
</protein>
<accession>A0AA44WR31</accession>
<proteinExistence type="predicted"/>
<dbReference type="AlphaFoldDB" id="A0AA44WR31"/>